<accession>A0ABU2DS55</accession>
<comment type="caution">
    <text evidence="2">The sequence shown here is derived from an EMBL/GenBank/DDBJ whole genome shotgun (WGS) entry which is preliminary data.</text>
</comment>
<dbReference type="RefSeq" id="WP_310548321.1">
    <property type="nucleotide sequence ID" value="NZ_JAVKGR010000006.1"/>
</dbReference>
<keyword evidence="3" id="KW-1185">Reference proteome</keyword>
<evidence type="ECO:0000313" key="3">
    <source>
        <dbReference type="Proteomes" id="UP001251870"/>
    </source>
</evidence>
<sequence>MVTDQPQQTENQFNLLDESWITCLMLNRQEETLSLRDLFTRCHEISRISGDSPHQATSILRLALAIFWRAHLTVGTLGTRRTDPEQWWSDSFADDSAEPVKHTAGNRVSDTVIGPVHHYLEAYTDRFALFHPSQPFFQVSDLHKADGSHLPVSRLIPEAENDYFTLRAGTGPTTLSYPEAARWLVCIQAYDYSGIKPGAVGDPRVKNNKGYPIGPGWTGQAGIVVLHGRSLRETLLLNTPASFLQALHRENPQDLPPWERHPDGPAPRAEDTVFPEGPCDVLTWQSRRVRLGRGDGVVTGVLVSNGDKIENKNQFFDPMTAYRYSKNQSSKLQTVHMPQEHDPDLTVWRGLAPMLHRTPSPSTDSLDTAGRIPTTVDALQGLMLPRDSEDFTVVTELVGAKYGAQQSSHTDTINAILPLRMSLLLSQENRPARTVVNAAQAALDATVALGQFAGHLRQAAGGDYSFQPLPRESVLHELQAHFARWIVTITPTVDLNNASSQWEDTVRQAVLNEASTLLRSVSPRVMIGTEVEGDPPRLVSGSSAWTRLHRRLDDILPTTARISSNNPTAASTEGA</sequence>
<name>A0ABU2DS55_9MICC</name>
<protein>
    <submittedName>
        <fullName evidence="2">Type I-E CRISPR-associated protein Cse1/CasA</fullName>
    </submittedName>
</protein>
<organism evidence="2 3">
    <name type="scientific">Nesterenkonia aerolata</name>
    <dbReference type="NCBI Taxonomy" id="3074079"/>
    <lineage>
        <taxon>Bacteria</taxon>
        <taxon>Bacillati</taxon>
        <taxon>Actinomycetota</taxon>
        <taxon>Actinomycetes</taxon>
        <taxon>Micrococcales</taxon>
        <taxon>Micrococcaceae</taxon>
        <taxon>Nesterenkonia</taxon>
    </lineage>
</organism>
<gene>
    <name evidence="2" type="primary">casA</name>
    <name evidence="2" type="ORF">RIL96_07120</name>
</gene>
<evidence type="ECO:0000313" key="2">
    <source>
        <dbReference type="EMBL" id="MDR8019336.1"/>
    </source>
</evidence>
<dbReference type="NCBIfam" id="TIGR02547">
    <property type="entry name" value="casA_cse1"/>
    <property type="match status" value="1"/>
</dbReference>
<dbReference type="Proteomes" id="UP001251870">
    <property type="component" value="Unassembled WGS sequence"/>
</dbReference>
<dbReference type="Gene3D" id="1.10.132.100">
    <property type="match status" value="1"/>
</dbReference>
<reference evidence="2 3" key="1">
    <citation type="submission" date="2023-09" db="EMBL/GenBank/DDBJ databases">
        <title>Description of three actinobacteria isolated from air of manufacturing shop in a pharmaceutical factory.</title>
        <authorList>
            <person name="Zhang D.-F."/>
        </authorList>
    </citation>
    <scope>NUCLEOTIDE SEQUENCE [LARGE SCALE GENOMIC DNA]</scope>
    <source>
        <strain evidence="2 3">LY-0111</strain>
    </source>
</reference>
<evidence type="ECO:0000256" key="1">
    <source>
        <dbReference type="SAM" id="MobiDB-lite"/>
    </source>
</evidence>
<feature type="compositionally biased region" description="Basic and acidic residues" evidence="1">
    <location>
        <begin position="252"/>
        <end position="271"/>
    </location>
</feature>
<proteinExistence type="predicted"/>
<dbReference type="Pfam" id="PF09481">
    <property type="entry name" value="CRISPR_Cse1"/>
    <property type="match status" value="1"/>
</dbReference>
<dbReference type="EMBL" id="JAVKGR010000006">
    <property type="protein sequence ID" value="MDR8019336.1"/>
    <property type="molecule type" value="Genomic_DNA"/>
</dbReference>
<dbReference type="InterPro" id="IPR013381">
    <property type="entry name" value="CRISPR-assoc_prot_Cse1"/>
</dbReference>
<feature type="region of interest" description="Disordered" evidence="1">
    <location>
        <begin position="252"/>
        <end position="276"/>
    </location>
</feature>